<sequence length="75" mass="8324">MSFRDAIDSVGAGPVVTRVPDPPPLPKKKTDLWREVLKQLTGGEPEPFKTIGEEIKPGPAPREEAHPQEELRRIS</sequence>
<evidence type="ECO:0000313" key="2">
    <source>
        <dbReference type="EMBL" id="KGM32890.1"/>
    </source>
</evidence>
<dbReference type="OrthoDB" id="9898208at2"/>
<feature type="region of interest" description="Disordered" evidence="1">
    <location>
        <begin position="1"/>
        <end position="29"/>
    </location>
</feature>
<dbReference type="RefSeq" id="WP_034841333.1">
    <property type="nucleotide sequence ID" value="NZ_JANX01000250.1"/>
</dbReference>
<organism evidence="2 3">
    <name type="scientific">Inquilinus limosus MP06</name>
    <dbReference type="NCBI Taxonomy" id="1398085"/>
    <lineage>
        <taxon>Bacteria</taxon>
        <taxon>Pseudomonadati</taxon>
        <taxon>Pseudomonadota</taxon>
        <taxon>Alphaproteobacteria</taxon>
        <taxon>Rhodospirillales</taxon>
        <taxon>Rhodospirillaceae</taxon>
        <taxon>Inquilinus</taxon>
    </lineage>
</organism>
<name>A0A0A0D4E7_9PROT</name>
<gene>
    <name evidence="2" type="ORF">P409_18805</name>
</gene>
<feature type="region of interest" description="Disordered" evidence="1">
    <location>
        <begin position="42"/>
        <end position="75"/>
    </location>
</feature>
<proteinExistence type="predicted"/>
<evidence type="ECO:0000313" key="3">
    <source>
        <dbReference type="Proteomes" id="UP000029995"/>
    </source>
</evidence>
<evidence type="ECO:0000256" key="1">
    <source>
        <dbReference type="SAM" id="MobiDB-lite"/>
    </source>
</evidence>
<feature type="compositionally biased region" description="Basic and acidic residues" evidence="1">
    <location>
        <begin position="51"/>
        <end position="75"/>
    </location>
</feature>
<protein>
    <submittedName>
        <fullName evidence="2">Uncharacterized protein</fullName>
    </submittedName>
</protein>
<dbReference type="AlphaFoldDB" id="A0A0A0D4E7"/>
<accession>A0A0A0D4E7</accession>
<dbReference type="Proteomes" id="UP000029995">
    <property type="component" value="Unassembled WGS sequence"/>
</dbReference>
<reference evidence="2 3" key="1">
    <citation type="submission" date="2014-01" db="EMBL/GenBank/DDBJ databases">
        <title>Genome sequence determination for a cystic fibrosis isolate, Inquilinus limosus.</title>
        <authorList>
            <person name="Pino M."/>
            <person name="Di Conza J."/>
            <person name="Gutkind G."/>
        </authorList>
    </citation>
    <scope>NUCLEOTIDE SEQUENCE [LARGE SCALE GENOMIC DNA]</scope>
    <source>
        <strain evidence="2 3">MP06</strain>
    </source>
</reference>
<dbReference type="EMBL" id="JANX01000250">
    <property type="protein sequence ID" value="KGM32890.1"/>
    <property type="molecule type" value="Genomic_DNA"/>
</dbReference>
<comment type="caution">
    <text evidence="2">The sequence shown here is derived from an EMBL/GenBank/DDBJ whole genome shotgun (WGS) entry which is preliminary data.</text>
</comment>